<dbReference type="GO" id="GO:0016301">
    <property type="term" value="F:kinase activity"/>
    <property type="evidence" value="ECO:0007669"/>
    <property type="project" value="UniProtKB-UniRule"/>
</dbReference>
<dbReference type="InterPro" id="IPR011009">
    <property type="entry name" value="Kinase-like_dom_sf"/>
</dbReference>
<dbReference type="PANTHER" id="PTHR12149">
    <property type="entry name" value="FRUCTOSAMINE 3 KINASE-RELATED PROTEIN"/>
    <property type="match status" value="1"/>
</dbReference>
<dbReference type="Gene3D" id="3.90.1200.10">
    <property type="match status" value="1"/>
</dbReference>
<dbReference type="AlphaFoldDB" id="B8IQ74"/>
<protein>
    <submittedName>
        <fullName evidence="3">Aminoglycoside phosphotransferase</fullName>
    </submittedName>
</protein>
<dbReference type="OrthoDB" id="5291879at2"/>
<dbReference type="InterPro" id="IPR016477">
    <property type="entry name" value="Fructo-/Ketosamine-3-kinase"/>
</dbReference>
<organism evidence="3 4">
    <name type="scientific">Methylobacterium nodulans (strain LMG 21967 / CNCM I-2342 / ORS 2060)</name>
    <dbReference type="NCBI Taxonomy" id="460265"/>
    <lineage>
        <taxon>Bacteria</taxon>
        <taxon>Pseudomonadati</taxon>
        <taxon>Pseudomonadota</taxon>
        <taxon>Alphaproteobacteria</taxon>
        <taxon>Hyphomicrobiales</taxon>
        <taxon>Methylobacteriaceae</taxon>
        <taxon>Methylobacterium</taxon>
    </lineage>
</organism>
<dbReference type="KEGG" id="mno:Mnod_3665"/>
<gene>
    <name evidence="3" type="ordered locus">Mnod_3665</name>
</gene>
<reference evidence="3 4" key="1">
    <citation type="submission" date="2009-01" db="EMBL/GenBank/DDBJ databases">
        <title>Complete sequence of chromosome of Methylobacterium nodulans ORS 2060.</title>
        <authorList>
            <consortium name="US DOE Joint Genome Institute"/>
            <person name="Lucas S."/>
            <person name="Copeland A."/>
            <person name="Lapidus A."/>
            <person name="Glavina del Rio T."/>
            <person name="Dalin E."/>
            <person name="Tice H."/>
            <person name="Bruce D."/>
            <person name="Goodwin L."/>
            <person name="Pitluck S."/>
            <person name="Sims D."/>
            <person name="Brettin T."/>
            <person name="Detter J.C."/>
            <person name="Han C."/>
            <person name="Larimer F."/>
            <person name="Land M."/>
            <person name="Hauser L."/>
            <person name="Kyrpides N."/>
            <person name="Ivanova N."/>
            <person name="Marx C.J."/>
            <person name="Richardson P."/>
        </authorList>
    </citation>
    <scope>NUCLEOTIDE SEQUENCE [LARGE SCALE GENOMIC DNA]</scope>
    <source>
        <strain evidence="4">LMG 21967 / CNCM I-2342 / ORS 2060</strain>
    </source>
</reference>
<dbReference type="PIRSF" id="PIRSF006221">
    <property type="entry name" value="Ketosamine-3-kinase"/>
    <property type="match status" value="1"/>
</dbReference>
<evidence type="ECO:0000313" key="4">
    <source>
        <dbReference type="Proteomes" id="UP000008207"/>
    </source>
</evidence>
<dbReference type="STRING" id="460265.Mnod_3665"/>
<keyword evidence="2 3" id="KW-0808">Transferase</keyword>
<dbReference type="RefSeq" id="WP_015930230.1">
    <property type="nucleotide sequence ID" value="NC_011894.1"/>
</dbReference>
<keyword evidence="2" id="KW-0418">Kinase</keyword>
<dbReference type="eggNOG" id="COG3001">
    <property type="taxonomic scope" value="Bacteria"/>
</dbReference>
<evidence type="ECO:0000256" key="1">
    <source>
        <dbReference type="ARBA" id="ARBA00009460"/>
    </source>
</evidence>
<dbReference type="SUPFAM" id="SSF56112">
    <property type="entry name" value="Protein kinase-like (PK-like)"/>
    <property type="match status" value="1"/>
</dbReference>
<comment type="similarity">
    <text evidence="1 2">Belongs to the fructosamine kinase family.</text>
</comment>
<dbReference type="EMBL" id="CP001349">
    <property type="protein sequence ID" value="ACL58574.1"/>
    <property type="molecule type" value="Genomic_DNA"/>
</dbReference>
<proteinExistence type="inferred from homology"/>
<dbReference type="Proteomes" id="UP000008207">
    <property type="component" value="Chromosome"/>
</dbReference>
<evidence type="ECO:0000313" key="3">
    <source>
        <dbReference type="EMBL" id="ACL58574.1"/>
    </source>
</evidence>
<accession>B8IQ74</accession>
<dbReference type="PANTHER" id="PTHR12149:SF8">
    <property type="entry name" value="PROTEIN-RIBULOSAMINE 3-KINASE"/>
    <property type="match status" value="1"/>
</dbReference>
<sequence length="267" mass="28443">MTSLAEAGAALLGGRLAWAEPMGGGDLSSLLRIGLDDGREAVVKTGPDPLAEAAMLRAIRASGAPAPAVLGATTAILVMERLPASRADGADADLGRAVARLHAVTGESYGWEQDFSFGPVRIENGWSPDWPSFWGERRLLCHRPFLDPPLARRIEALAAALPERLPARPRPALLHGDLWGGNVLTEGGRVTGLIDPACYFGHAEVDLAMLALFGRPGPAFRAAYGQAEPGCADREPIYQLWPALVHLRLFGSGYRGMVERLLDVVQA</sequence>
<dbReference type="Pfam" id="PF03881">
    <property type="entry name" value="Fructosamin_kin"/>
    <property type="match status" value="1"/>
</dbReference>
<name>B8IQ74_METNO</name>
<dbReference type="HOGENOM" id="CLU_036517_0_1_5"/>
<dbReference type="Gene3D" id="3.30.200.20">
    <property type="entry name" value="Phosphorylase Kinase, domain 1"/>
    <property type="match status" value="1"/>
</dbReference>
<evidence type="ECO:0000256" key="2">
    <source>
        <dbReference type="PIRNR" id="PIRNR006221"/>
    </source>
</evidence>
<keyword evidence="4" id="KW-1185">Reference proteome</keyword>